<dbReference type="AlphaFoldDB" id="A0A3D8GLM1"/>
<dbReference type="PANTHER" id="PTHR33745">
    <property type="entry name" value="RSBT ANTAGONIST PROTEIN RSBS-RELATED"/>
    <property type="match status" value="1"/>
</dbReference>
<feature type="domain" description="STAS" evidence="2">
    <location>
        <begin position="222"/>
        <end position="327"/>
    </location>
</feature>
<protein>
    <submittedName>
        <fullName evidence="3">STAS domain-containing protein</fullName>
    </submittedName>
</protein>
<comment type="caution">
    <text evidence="3">The sequence shown here is derived from an EMBL/GenBank/DDBJ whole genome shotgun (WGS) entry which is preliminary data.</text>
</comment>
<dbReference type="Proteomes" id="UP000257144">
    <property type="component" value="Unassembled WGS sequence"/>
</dbReference>
<reference evidence="3 4" key="1">
    <citation type="submission" date="2018-07" db="EMBL/GenBank/DDBJ databases">
        <title>Bacillus sp. YLB-04 draft genome sequence.</title>
        <authorList>
            <person name="Yu L."/>
            <person name="Tang X."/>
        </authorList>
    </citation>
    <scope>NUCLEOTIDE SEQUENCE [LARGE SCALE GENOMIC DNA]</scope>
    <source>
        <strain evidence="3 4">YLB-04</strain>
    </source>
</reference>
<feature type="coiled-coil region" evidence="1">
    <location>
        <begin position="191"/>
        <end position="218"/>
    </location>
</feature>
<dbReference type="InterPro" id="IPR036513">
    <property type="entry name" value="STAS_dom_sf"/>
</dbReference>
<dbReference type="PANTHER" id="PTHR33745:SF8">
    <property type="entry name" value="BLUE-LIGHT PHOTORECEPTOR"/>
    <property type="match status" value="1"/>
</dbReference>
<dbReference type="Gene3D" id="3.30.750.24">
    <property type="entry name" value="STAS domain"/>
    <property type="match status" value="1"/>
</dbReference>
<name>A0A3D8GLM1_9BACI</name>
<dbReference type="EMBL" id="QNQT01000011">
    <property type="protein sequence ID" value="RDU35370.1"/>
    <property type="molecule type" value="Genomic_DNA"/>
</dbReference>
<dbReference type="SUPFAM" id="SSF52091">
    <property type="entry name" value="SpoIIaa-like"/>
    <property type="match status" value="1"/>
</dbReference>
<dbReference type="CDD" id="cd07041">
    <property type="entry name" value="STAS_RsbR_RsbS_like"/>
    <property type="match status" value="1"/>
</dbReference>
<dbReference type="OrthoDB" id="2717092at2"/>
<evidence type="ECO:0000313" key="4">
    <source>
        <dbReference type="Proteomes" id="UP000257144"/>
    </source>
</evidence>
<evidence type="ECO:0000259" key="2">
    <source>
        <dbReference type="Pfam" id="PF01740"/>
    </source>
</evidence>
<dbReference type="InterPro" id="IPR002645">
    <property type="entry name" value="STAS_dom"/>
</dbReference>
<dbReference type="InterPro" id="IPR051932">
    <property type="entry name" value="Bact_StressResp_Reg"/>
</dbReference>
<organism evidence="3 4">
    <name type="scientific">Neobacillus piezotolerans</name>
    <dbReference type="NCBI Taxonomy" id="2259171"/>
    <lineage>
        <taxon>Bacteria</taxon>
        <taxon>Bacillati</taxon>
        <taxon>Bacillota</taxon>
        <taxon>Bacilli</taxon>
        <taxon>Bacillales</taxon>
        <taxon>Bacillaceae</taxon>
        <taxon>Neobacillus</taxon>
    </lineage>
</organism>
<evidence type="ECO:0000313" key="3">
    <source>
        <dbReference type="EMBL" id="RDU35370.1"/>
    </source>
</evidence>
<sequence>MEKQTAKQEINVGGLDFAWNLGDGQFIFEGEDAVLFWITSAMRIFFDTIEEVSGEEAGALVLETTGFRQGLVVSEYFTKSGISPEEASKRIPHTYASAGWGKAEIKHLNLEDKTLSIEIRDSWEHKINKEQGKRTSGKYLPAHYAGIFTGLLGTNIWYRVIKDQLAGNECTVVEYFPSEITVTSNIHQLARRKESEQIRELELLVEEKTKDLQELVKEISSPIIPVLDGIVVVPLIGKYDESRSENLLVKTLFNLPKYNANCLILDLTGLDHDHDMGEYGFDFIQKLGSAASLIGIETILVGISAELGAAVTQSQINLSKFQCFQTLQYGIYYALSQSGKKII</sequence>
<accession>A0A3D8GLM1</accession>
<evidence type="ECO:0000256" key="1">
    <source>
        <dbReference type="SAM" id="Coils"/>
    </source>
</evidence>
<proteinExistence type="predicted"/>
<gene>
    <name evidence="3" type="ORF">DRW41_18920</name>
</gene>
<dbReference type="Pfam" id="PF01740">
    <property type="entry name" value="STAS"/>
    <property type="match status" value="1"/>
</dbReference>
<keyword evidence="1" id="KW-0175">Coiled coil</keyword>
<keyword evidence="4" id="KW-1185">Reference proteome</keyword>